<name>A0A5D4SRY2_9BACI</name>
<dbReference type="SUPFAM" id="SSF100985">
    <property type="entry name" value="Sporulation inhibitor Sda"/>
    <property type="match status" value="1"/>
</dbReference>
<gene>
    <name evidence="1" type="ORF">FZC76_17910</name>
</gene>
<dbReference type="Pfam" id="PF08970">
    <property type="entry name" value="Sda"/>
    <property type="match status" value="1"/>
</dbReference>
<evidence type="ECO:0000313" key="2">
    <source>
        <dbReference type="Proteomes" id="UP000322524"/>
    </source>
</evidence>
<accession>A0A5D4SRY2</accession>
<reference evidence="1 2" key="1">
    <citation type="submission" date="2019-08" db="EMBL/GenBank/DDBJ databases">
        <title>Bacillus genomes from the desert of Cuatro Cienegas, Coahuila.</title>
        <authorList>
            <person name="Olmedo-Alvarez G."/>
        </authorList>
    </citation>
    <scope>NUCLEOTIDE SEQUENCE [LARGE SCALE GENOMIC DNA]</scope>
    <source>
        <strain evidence="1 2">CH28_1T</strain>
    </source>
</reference>
<dbReference type="InterPro" id="IPR036916">
    <property type="entry name" value="Sda_sf"/>
</dbReference>
<evidence type="ECO:0000313" key="1">
    <source>
        <dbReference type="EMBL" id="TYS65759.1"/>
    </source>
</evidence>
<dbReference type="Gene3D" id="1.10.287.1100">
    <property type="entry name" value="Sporulation inhibitor A"/>
    <property type="match status" value="1"/>
</dbReference>
<dbReference type="OrthoDB" id="2920575at2"/>
<proteinExistence type="predicted"/>
<dbReference type="AlphaFoldDB" id="A0A5D4SRY2"/>
<protein>
    <submittedName>
        <fullName evidence="1">Sporulation histidine kinase inhibitor Sda</fullName>
    </submittedName>
</protein>
<dbReference type="EMBL" id="VTEV01000007">
    <property type="protein sequence ID" value="TYS65759.1"/>
    <property type="molecule type" value="Genomic_DNA"/>
</dbReference>
<dbReference type="InterPro" id="IPR015064">
    <property type="entry name" value="Sda"/>
</dbReference>
<organism evidence="1 2">
    <name type="scientific">Sutcliffiella horikoshii</name>
    <dbReference type="NCBI Taxonomy" id="79883"/>
    <lineage>
        <taxon>Bacteria</taxon>
        <taxon>Bacillati</taxon>
        <taxon>Bacillota</taxon>
        <taxon>Bacilli</taxon>
        <taxon>Bacillales</taxon>
        <taxon>Bacillaceae</taxon>
        <taxon>Sutcliffiella</taxon>
    </lineage>
</organism>
<sequence>MSGKGYNLLKALDSHHNCSITKLSDESLQFAYENAKAENLDHYFIQLLEAELLKRKEGCVY</sequence>
<dbReference type="Proteomes" id="UP000322524">
    <property type="component" value="Unassembled WGS sequence"/>
</dbReference>
<comment type="caution">
    <text evidence="1">The sequence shown here is derived from an EMBL/GenBank/DDBJ whole genome shotgun (WGS) entry which is preliminary data.</text>
</comment>